<protein>
    <submittedName>
        <fullName evidence="1">Uncharacterized protein</fullName>
    </submittedName>
</protein>
<dbReference type="Proteomes" id="UP000185728">
    <property type="component" value="Unassembled WGS sequence"/>
</dbReference>
<proteinExistence type="predicted"/>
<comment type="caution">
    <text evidence="1">The sequence shown here is derived from an EMBL/GenBank/DDBJ whole genome shotgun (WGS) entry which is preliminary data.</text>
</comment>
<dbReference type="EMBL" id="FTOB01000003">
    <property type="protein sequence ID" value="SIS73280.1"/>
    <property type="molecule type" value="Genomic_DNA"/>
</dbReference>
<evidence type="ECO:0000313" key="2">
    <source>
        <dbReference type="Proteomes" id="UP000185728"/>
    </source>
</evidence>
<gene>
    <name evidence="1" type="ORF">SAMN05421766_103687</name>
</gene>
<keyword evidence="2" id="KW-1185">Reference proteome</keyword>
<name>A0ABY1KT21_9FLAO</name>
<accession>A0ABY1KT21</accession>
<reference evidence="1 2" key="1">
    <citation type="submission" date="2017-01" db="EMBL/GenBank/DDBJ databases">
        <authorList>
            <person name="Varghese N."/>
            <person name="Submissions S."/>
        </authorList>
    </citation>
    <scope>NUCLEOTIDE SEQUENCE [LARGE SCALE GENOMIC DNA]</scope>
    <source>
        <strain evidence="1 2">DSM 2061</strain>
    </source>
</reference>
<evidence type="ECO:0000313" key="1">
    <source>
        <dbReference type="EMBL" id="SIS73280.1"/>
    </source>
</evidence>
<organism evidence="1 2">
    <name type="scientific">Zobellia uliginosa</name>
    <dbReference type="NCBI Taxonomy" id="143224"/>
    <lineage>
        <taxon>Bacteria</taxon>
        <taxon>Pseudomonadati</taxon>
        <taxon>Bacteroidota</taxon>
        <taxon>Flavobacteriia</taxon>
        <taxon>Flavobacteriales</taxon>
        <taxon>Flavobacteriaceae</taxon>
        <taxon>Zobellia</taxon>
    </lineage>
</organism>
<sequence>MNELQKLYKEYSNRELITILHEKPKYTPKAIKTAVAE</sequence>